<keyword evidence="2" id="KW-1185">Reference proteome</keyword>
<dbReference type="AlphaFoldDB" id="R3WT03"/>
<dbReference type="STRING" id="317735.RU98_GL000469"/>
<name>R3WT03_9ENTE</name>
<organism evidence="1 2">
    <name type="scientific">Enterococcus caccae ATCC BAA-1240</name>
    <dbReference type="NCBI Taxonomy" id="1158612"/>
    <lineage>
        <taxon>Bacteria</taxon>
        <taxon>Bacillati</taxon>
        <taxon>Bacillota</taxon>
        <taxon>Bacilli</taxon>
        <taxon>Lactobacillales</taxon>
        <taxon>Enterococcaceae</taxon>
        <taxon>Enterococcus</taxon>
    </lineage>
</organism>
<evidence type="ECO:0000313" key="2">
    <source>
        <dbReference type="Proteomes" id="UP000013840"/>
    </source>
</evidence>
<dbReference type="EMBL" id="AJAU01000004">
    <property type="protein sequence ID" value="EOL50517.1"/>
    <property type="molecule type" value="Genomic_DNA"/>
</dbReference>
<dbReference type="eggNOG" id="ENOG50306PK">
    <property type="taxonomic scope" value="Bacteria"/>
</dbReference>
<comment type="caution">
    <text evidence="1">The sequence shown here is derived from an EMBL/GenBank/DDBJ whole genome shotgun (WGS) entry which is preliminary data.</text>
</comment>
<dbReference type="PATRIC" id="fig|1158612.3.peg.298"/>
<accession>R3WT03</accession>
<dbReference type="OrthoDB" id="2186723at2"/>
<gene>
    <name evidence="1" type="ORF">UC7_00290</name>
</gene>
<proteinExistence type="predicted"/>
<reference evidence="1 2" key="1">
    <citation type="submission" date="2013-02" db="EMBL/GenBank/DDBJ databases">
        <title>The Genome Sequence of Enterococcus caccae BAA-1240.</title>
        <authorList>
            <consortium name="The Broad Institute Genome Sequencing Platform"/>
            <consortium name="The Broad Institute Genome Sequencing Center for Infectious Disease"/>
            <person name="Earl A.M."/>
            <person name="Gilmore M.S."/>
            <person name="Lebreton F."/>
            <person name="Walker B."/>
            <person name="Young S.K."/>
            <person name="Zeng Q."/>
            <person name="Gargeya S."/>
            <person name="Fitzgerald M."/>
            <person name="Haas B."/>
            <person name="Abouelleil A."/>
            <person name="Alvarado L."/>
            <person name="Arachchi H.M."/>
            <person name="Berlin A.M."/>
            <person name="Chapman S.B."/>
            <person name="Dewar J."/>
            <person name="Goldberg J."/>
            <person name="Griggs A."/>
            <person name="Gujja S."/>
            <person name="Hansen M."/>
            <person name="Howarth C."/>
            <person name="Imamovic A."/>
            <person name="Larimer J."/>
            <person name="McCowan C."/>
            <person name="Murphy C."/>
            <person name="Neiman D."/>
            <person name="Pearson M."/>
            <person name="Priest M."/>
            <person name="Roberts A."/>
            <person name="Saif S."/>
            <person name="Shea T."/>
            <person name="Sisk P."/>
            <person name="Sykes S."/>
            <person name="Wortman J."/>
            <person name="Nusbaum C."/>
            <person name="Birren B."/>
        </authorList>
    </citation>
    <scope>NUCLEOTIDE SEQUENCE [LARGE SCALE GENOMIC DNA]</scope>
    <source>
        <strain evidence="1 2">ATCC BAA-1240</strain>
    </source>
</reference>
<dbReference type="RefSeq" id="WP_010770494.1">
    <property type="nucleotide sequence ID" value="NZ_KB946332.1"/>
</dbReference>
<dbReference type="Proteomes" id="UP000013840">
    <property type="component" value="Unassembled WGS sequence"/>
</dbReference>
<protein>
    <submittedName>
        <fullName evidence="1">Uncharacterized protein</fullName>
    </submittedName>
</protein>
<sequence>MENVTISKGKVRDTTTIVSLGMLAYRIFPDTACVNIQLLNGNQEECTIPLKNGEVFMLRGVKLCLDVKE</sequence>
<evidence type="ECO:0000313" key="1">
    <source>
        <dbReference type="EMBL" id="EOL50517.1"/>
    </source>
</evidence>